<dbReference type="AlphaFoldDB" id="E0UEL9"/>
<reference evidence="2" key="1">
    <citation type="journal article" date="2011" name="MBio">
        <title>Novel metabolic attributes of the genus Cyanothece, comprising a group of unicellular nitrogen-fixing Cyanobacteria.</title>
        <authorList>
            <person name="Bandyopadhyay A."/>
            <person name="Elvitigala T."/>
            <person name="Welsh E."/>
            <person name="Stockel J."/>
            <person name="Liberton M."/>
            <person name="Min H."/>
            <person name="Sherman L.A."/>
            <person name="Pakrasi H.B."/>
        </authorList>
    </citation>
    <scope>NUCLEOTIDE SEQUENCE [LARGE SCALE GENOMIC DNA]</scope>
    <source>
        <strain evidence="2">PCC 7822</strain>
    </source>
</reference>
<keyword evidence="2" id="KW-1185">Reference proteome</keyword>
<dbReference type="RefSeq" id="WP_013324628.1">
    <property type="nucleotide sequence ID" value="NC_014501.1"/>
</dbReference>
<dbReference type="EMBL" id="CP002198">
    <property type="protein sequence ID" value="ADN16587.1"/>
    <property type="molecule type" value="Genomic_DNA"/>
</dbReference>
<accession>E0UEL9</accession>
<dbReference type="KEGG" id="cyj:Cyan7822_4682"/>
<proteinExistence type="predicted"/>
<protein>
    <recommendedName>
        <fullName evidence="3">TIR domain-containing protein</fullName>
    </recommendedName>
</protein>
<sequence length="132" mass="15111">MSATSSPQIFICYAHNDNESLDPSKRWLDRLLEQLEPLQLNDQADIWSDQRIELGTDWHDEIQITLQKVSAAVLRVRSKPVGHPVKRSPENPWVKFLSAKYGCAHSYSEIRALRSGTLRRQGVKSLSLRQSN</sequence>
<dbReference type="HOGENOM" id="CLU_1913576_0_0_3"/>
<dbReference type="Proteomes" id="UP000008206">
    <property type="component" value="Chromosome"/>
</dbReference>
<evidence type="ECO:0000313" key="1">
    <source>
        <dbReference type="EMBL" id="ADN16587.1"/>
    </source>
</evidence>
<dbReference type="Gene3D" id="3.40.50.10140">
    <property type="entry name" value="Toll/interleukin-1 receptor homology (TIR) domain"/>
    <property type="match status" value="1"/>
</dbReference>
<name>E0UEL9_GLOV7</name>
<dbReference type="OrthoDB" id="1426235at2"/>
<gene>
    <name evidence="1" type="ordered locus">Cyan7822_4682</name>
</gene>
<evidence type="ECO:0000313" key="2">
    <source>
        <dbReference type="Proteomes" id="UP000008206"/>
    </source>
</evidence>
<organism evidence="1 2">
    <name type="scientific">Gloeothece verrucosa (strain PCC 7822)</name>
    <name type="common">Cyanothece sp. (strain PCC 7822)</name>
    <dbReference type="NCBI Taxonomy" id="497965"/>
    <lineage>
        <taxon>Bacteria</taxon>
        <taxon>Bacillati</taxon>
        <taxon>Cyanobacteriota</taxon>
        <taxon>Cyanophyceae</taxon>
        <taxon>Oscillatoriophycideae</taxon>
        <taxon>Chroococcales</taxon>
        <taxon>Aphanothecaceae</taxon>
        <taxon>Gloeothece</taxon>
        <taxon>Gloeothece verrucosa</taxon>
    </lineage>
</organism>
<dbReference type="InterPro" id="IPR035897">
    <property type="entry name" value="Toll_tir_struct_dom_sf"/>
</dbReference>
<evidence type="ECO:0008006" key="3">
    <source>
        <dbReference type="Google" id="ProtNLM"/>
    </source>
</evidence>